<dbReference type="InterPro" id="IPR029069">
    <property type="entry name" value="HotDog_dom_sf"/>
</dbReference>
<dbReference type="SUPFAM" id="SSF54637">
    <property type="entry name" value="Thioesterase/thiol ester dehydrase-isomerase"/>
    <property type="match status" value="1"/>
</dbReference>
<dbReference type="RefSeq" id="XP_016605188.1">
    <property type="nucleotide sequence ID" value="XM_016757644.1"/>
</dbReference>
<comment type="similarity">
    <text evidence="1">Belongs to the thioesterase PaaI family.</text>
</comment>
<dbReference type="GeneID" id="27692602"/>
<dbReference type="InterPro" id="IPR039298">
    <property type="entry name" value="ACOT13"/>
</dbReference>
<dbReference type="VEuPathDB" id="FungiDB:SPPG_09477"/>
<dbReference type="Gene3D" id="3.10.129.10">
    <property type="entry name" value="Hotdog Thioesterase"/>
    <property type="match status" value="1"/>
</dbReference>
<dbReference type="PANTHER" id="PTHR21660:SF1">
    <property type="entry name" value="ACYL-COENZYME A THIOESTERASE 13"/>
    <property type="match status" value="1"/>
</dbReference>
<evidence type="ECO:0000256" key="2">
    <source>
        <dbReference type="ARBA" id="ARBA00022801"/>
    </source>
</evidence>
<dbReference type="Proteomes" id="UP000053201">
    <property type="component" value="Unassembled WGS sequence"/>
</dbReference>
<organism evidence="4 5">
    <name type="scientific">Spizellomyces punctatus (strain DAOM BR117)</name>
    <dbReference type="NCBI Taxonomy" id="645134"/>
    <lineage>
        <taxon>Eukaryota</taxon>
        <taxon>Fungi</taxon>
        <taxon>Fungi incertae sedis</taxon>
        <taxon>Chytridiomycota</taxon>
        <taxon>Chytridiomycota incertae sedis</taxon>
        <taxon>Chytridiomycetes</taxon>
        <taxon>Spizellomycetales</taxon>
        <taxon>Spizellomycetaceae</taxon>
        <taxon>Spizellomyces</taxon>
    </lineage>
</organism>
<dbReference type="AlphaFoldDB" id="A0A0L0H919"/>
<dbReference type="OMA" id="KQIMRAM"/>
<dbReference type="Pfam" id="PF03061">
    <property type="entry name" value="4HBT"/>
    <property type="match status" value="1"/>
</dbReference>
<dbReference type="PANTHER" id="PTHR21660">
    <property type="entry name" value="THIOESTERASE SUPERFAMILY MEMBER-RELATED"/>
    <property type="match status" value="1"/>
</dbReference>
<dbReference type="eggNOG" id="KOG3328">
    <property type="taxonomic scope" value="Eukaryota"/>
</dbReference>
<dbReference type="STRING" id="645134.A0A0L0H919"/>
<evidence type="ECO:0000313" key="5">
    <source>
        <dbReference type="Proteomes" id="UP000053201"/>
    </source>
</evidence>
<evidence type="ECO:0000313" key="4">
    <source>
        <dbReference type="EMBL" id="KNC97148.1"/>
    </source>
</evidence>
<dbReference type="InterPro" id="IPR006683">
    <property type="entry name" value="Thioestr_dom"/>
</dbReference>
<reference evidence="4 5" key="1">
    <citation type="submission" date="2009-08" db="EMBL/GenBank/DDBJ databases">
        <title>The Genome Sequence of Spizellomyces punctatus strain DAOM BR117.</title>
        <authorList>
            <consortium name="The Broad Institute Genome Sequencing Platform"/>
            <person name="Russ C."/>
            <person name="Cuomo C."/>
            <person name="Shea T."/>
            <person name="Young S.K."/>
            <person name="Zeng Q."/>
            <person name="Koehrsen M."/>
            <person name="Haas B."/>
            <person name="Borodovsky M."/>
            <person name="Guigo R."/>
            <person name="Alvarado L."/>
            <person name="Berlin A."/>
            <person name="Bochicchio J."/>
            <person name="Borenstein D."/>
            <person name="Chapman S."/>
            <person name="Chen Z."/>
            <person name="Engels R."/>
            <person name="Freedman E."/>
            <person name="Gellesch M."/>
            <person name="Goldberg J."/>
            <person name="Griggs A."/>
            <person name="Gujja S."/>
            <person name="Heiman D."/>
            <person name="Hepburn T."/>
            <person name="Howarth C."/>
            <person name="Jen D."/>
            <person name="Larson L."/>
            <person name="Lewis B."/>
            <person name="Mehta T."/>
            <person name="Park D."/>
            <person name="Pearson M."/>
            <person name="Roberts A."/>
            <person name="Saif S."/>
            <person name="Shenoy N."/>
            <person name="Sisk P."/>
            <person name="Stolte C."/>
            <person name="Sykes S."/>
            <person name="Thomson T."/>
            <person name="Walk T."/>
            <person name="White J."/>
            <person name="Yandava C."/>
            <person name="Burger G."/>
            <person name="Gray M.W."/>
            <person name="Holland P.W.H."/>
            <person name="King N."/>
            <person name="Lang F.B.F."/>
            <person name="Roger A.J."/>
            <person name="Ruiz-Trillo I."/>
            <person name="Lander E."/>
            <person name="Nusbaum C."/>
        </authorList>
    </citation>
    <scope>NUCLEOTIDE SEQUENCE [LARGE SCALE GENOMIC DNA]</scope>
    <source>
        <strain evidence="4 5">DAOM BR117</strain>
    </source>
</reference>
<dbReference type="EMBL" id="KQ257465">
    <property type="protein sequence ID" value="KNC97148.1"/>
    <property type="molecule type" value="Genomic_DNA"/>
</dbReference>
<feature type="domain" description="Thioesterase" evidence="3">
    <location>
        <begin position="62"/>
        <end position="134"/>
    </location>
</feature>
<keyword evidence="5" id="KW-1185">Reference proteome</keyword>
<evidence type="ECO:0000259" key="3">
    <source>
        <dbReference type="Pfam" id="PF03061"/>
    </source>
</evidence>
<keyword evidence="2" id="KW-0378">Hydrolase</keyword>
<dbReference type="OrthoDB" id="46529at2759"/>
<sequence length="152" mass="16016">MHRPATSALEVVRKTWSSIVGAGGLDSRILSKLRVVEACHHKGTVLCELTVEDYHLNRLQGLHGGTICTLVDIGGSLAVAAKANNTYTGVSTDISVSFLNGGKIGDKLQIHSTCNKKGKTLAYTTVEVKAGDKLLATGSHTKYVGGTPKVET</sequence>
<proteinExistence type="inferred from homology"/>
<dbReference type="FunFam" id="3.10.129.10:FF:000033">
    <property type="entry name" value="acyl-coenzyme A thioesterase 13"/>
    <property type="match status" value="1"/>
</dbReference>
<dbReference type="InParanoid" id="A0A0L0H919"/>
<dbReference type="FunCoup" id="A0A0L0H919">
    <property type="interactions" value="67"/>
</dbReference>
<dbReference type="GO" id="GO:0047617">
    <property type="term" value="F:fatty acyl-CoA hydrolase activity"/>
    <property type="evidence" value="ECO:0007669"/>
    <property type="project" value="InterPro"/>
</dbReference>
<dbReference type="CDD" id="cd03443">
    <property type="entry name" value="PaaI_thioesterase"/>
    <property type="match status" value="1"/>
</dbReference>
<protein>
    <recommendedName>
        <fullName evidence="3">Thioesterase domain-containing protein</fullName>
    </recommendedName>
</protein>
<accession>A0A0L0H919</accession>
<name>A0A0L0H919_SPIPD</name>
<evidence type="ECO:0000256" key="1">
    <source>
        <dbReference type="ARBA" id="ARBA00008324"/>
    </source>
</evidence>
<gene>
    <name evidence="4" type="ORF">SPPG_09477</name>
</gene>